<dbReference type="InterPro" id="IPR015797">
    <property type="entry name" value="NUDIX_hydrolase-like_dom_sf"/>
</dbReference>
<dbReference type="Proteomes" id="UP000614200">
    <property type="component" value="Unassembled WGS sequence"/>
</dbReference>
<proteinExistence type="predicted"/>
<evidence type="ECO:0000313" key="1">
    <source>
        <dbReference type="EMBL" id="MBF4696074.1"/>
    </source>
</evidence>
<evidence type="ECO:0008006" key="3">
    <source>
        <dbReference type="Google" id="ProtNLM"/>
    </source>
</evidence>
<dbReference type="SUPFAM" id="SSF55811">
    <property type="entry name" value="Nudix"/>
    <property type="match status" value="1"/>
</dbReference>
<accession>A0ABS0A042</accession>
<protein>
    <recommendedName>
        <fullName evidence="3">DUF5655 domain-containing protein</fullName>
    </recommendedName>
</protein>
<comment type="caution">
    <text evidence="1">The sequence shown here is derived from an EMBL/GenBank/DDBJ whole genome shotgun (WGS) entry which is preliminary data.</text>
</comment>
<keyword evidence="2" id="KW-1185">Reference proteome</keyword>
<name>A0ABS0A042_9FIRM</name>
<sequence length="287" mass="33895">MKDFIDFKKVSLKNHKDINESTIQKIIAGDPKILGLGELILKDIERVQSNAGRLDLLLQDLETYKRYEVEIQLGKLDESHIIRTIEYWDIERRKYPQYDHCAVIIAEDITSRFLNILQLFNGHIPIIGIQMNAYEVDGKLGLIFTKVIDEMTLGLIDDDENTFESASREYWEEIGTKETVAVVDELLNIIQLEYQDVKLKYNKAYIGLTENGVPKNFIVFRVKKKHIRMEIRLQRTDEIDDLINESELDLMEYDNRDRRYRIRLSSKELQDNYDLIKILINKSYQSW</sequence>
<dbReference type="EMBL" id="JADKNH010000033">
    <property type="protein sequence ID" value="MBF4696074.1"/>
    <property type="molecule type" value="Genomic_DNA"/>
</dbReference>
<dbReference type="RefSeq" id="WP_194704309.1">
    <property type="nucleotide sequence ID" value="NZ_JADKNH010000033.1"/>
</dbReference>
<organism evidence="1 2">
    <name type="scientific">Fusibacter ferrireducens</name>
    <dbReference type="NCBI Taxonomy" id="2785058"/>
    <lineage>
        <taxon>Bacteria</taxon>
        <taxon>Bacillati</taxon>
        <taxon>Bacillota</taxon>
        <taxon>Clostridia</taxon>
        <taxon>Eubacteriales</taxon>
        <taxon>Eubacteriales Family XII. Incertae Sedis</taxon>
        <taxon>Fusibacter</taxon>
    </lineage>
</organism>
<gene>
    <name evidence="1" type="ORF">ISU02_23495</name>
</gene>
<evidence type="ECO:0000313" key="2">
    <source>
        <dbReference type="Proteomes" id="UP000614200"/>
    </source>
</evidence>
<reference evidence="1 2" key="1">
    <citation type="submission" date="2020-11" db="EMBL/GenBank/DDBJ databases">
        <title>Fusibacter basophilias sp. nov.</title>
        <authorList>
            <person name="Qiu D."/>
        </authorList>
    </citation>
    <scope>NUCLEOTIDE SEQUENCE [LARGE SCALE GENOMIC DNA]</scope>
    <source>
        <strain evidence="1 2">Q10-2</strain>
    </source>
</reference>